<feature type="compositionally biased region" description="Basic and acidic residues" evidence="1">
    <location>
        <begin position="1"/>
        <end position="18"/>
    </location>
</feature>
<dbReference type="Pfam" id="PF23899">
    <property type="entry name" value="SU10_portal"/>
    <property type="match status" value="1"/>
</dbReference>
<feature type="region of interest" description="Disordered" evidence="1">
    <location>
        <begin position="59"/>
        <end position="78"/>
    </location>
</feature>
<evidence type="ECO:0000313" key="2">
    <source>
        <dbReference type="EMBL" id="DAE14744.1"/>
    </source>
</evidence>
<name>A0A8S5Q6Q4_9CAUD</name>
<proteinExistence type="predicted"/>
<dbReference type="EMBL" id="BK015592">
    <property type="protein sequence ID" value="DAE14744.1"/>
    <property type="molecule type" value="Genomic_DNA"/>
</dbReference>
<dbReference type="InterPro" id="IPR056909">
    <property type="entry name" value="SU10_portal"/>
</dbReference>
<feature type="region of interest" description="Disordered" evidence="1">
    <location>
        <begin position="1"/>
        <end position="21"/>
    </location>
</feature>
<dbReference type="Pfam" id="PF16510">
    <property type="entry name" value="P22_portal"/>
    <property type="match status" value="1"/>
</dbReference>
<evidence type="ECO:0000256" key="1">
    <source>
        <dbReference type="SAM" id="MobiDB-lite"/>
    </source>
</evidence>
<organism evidence="2">
    <name type="scientific">Podoviridae sp. ctJaJ36</name>
    <dbReference type="NCBI Taxonomy" id="2825243"/>
    <lineage>
        <taxon>Viruses</taxon>
        <taxon>Duplodnaviria</taxon>
        <taxon>Heunggongvirae</taxon>
        <taxon>Uroviricota</taxon>
        <taxon>Caudoviricetes</taxon>
    </lineage>
</organism>
<protein>
    <submittedName>
        <fullName evidence="2">Portal protein</fullName>
    </submittedName>
</protein>
<feature type="compositionally biased region" description="Polar residues" evidence="1">
    <location>
        <begin position="69"/>
        <end position="78"/>
    </location>
</feature>
<dbReference type="InterPro" id="IPR032427">
    <property type="entry name" value="P22_portal"/>
</dbReference>
<accession>A0A8S5Q6Q4</accession>
<reference evidence="2" key="1">
    <citation type="journal article" date="2021" name="Proc. Natl. Acad. Sci. U.S.A.">
        <title>A Catalog of Tens of Thousands of Viruses from Human Metagenomes Reveals Hidden Associations with Chronic Diseases.</title>
        <authorList>
            <person name="Tisza M.J."/>
            <person name="Buck C.B."/>
        </authorList>
    </citation>
    <scope>NUCLEOTIDE SEQUENCE</scope>
    <source>
        <strain evidence="2">CtJaJ36</strain>
    </source>
</reference>
<sequence>MGMNEAGDRREAGRRWDAAESQPISMTERALVARIYALFDCFYDQLSEEHEQMRRARMLRARRPDEQSRTAPTGNTLGSCVDNMIADQMDNLPEAVMLPEREETARSAEEMDDVVSFVLYRAGWTGKYQTLMEDAIVTGTGVAQVFWDEDMEDGEGMVNVLAWHPEDFYPDPMYEDMQDGRGCFKATRTSVAWVEQHYPQAKGYVTGDEYAKEETDDRQAPEGDTRVTLLEFWYKQYDAATKRTHVHMAQVAGRALLFSTETGYGAERTYPEGLYAHGEYPFVLYKYRDAWRKPFGTGLIHDYYDTQTAIDRYAKYIDDNARESSVQRHFIRRGSGVNPDDVADMRKTIIEWEGNDIREVMQTVQAEPINGQVYEMMRYLADTMKQDCGQNQFTRGEGGLNVTAGTAIHYLQEAGGKITRWHSERFKDAFRKMVEQILWVLSEYMEPGRKMRIIGGWNSSGGMRERIIELVAPDRRGGALPRPAYTVRVQVQRGNPNQIQTDNEFLMQAVKICADAGTPLPPETVIRLMEGYRNKDGVLRAMREAGE</sequence>